<dbReference type="Proteomes" id="UP000838756">
    <property type="component" value="Unassembled WGS sequence"/>
</dbReference>
<comment type="caution">
    <text evidence="3">The sequence shown here is derived from an EMBL/GenBank/DDBJ whole genome shotgun (WGS) entry which is preliminary data.</text>
</comment>
<organism evidence="3 4">
    <name type="scientific">Pararge aegeria aegeria</name>
    <dbReference type="NCBI Taxonomy" id="348720"/>
    <lineage>
        <taxon>Eukaryota</taxon>
        <taxon>Metazoa</taxon>
        <taxon>Ecdysozoa</taxon>
        <taxon>Arthropoda</taxon>
        <taxon>Hexapoda</taxon>
        <taxon>Insecta</taxon>
        <taxon>Pterygota</taxon>
        <taxon>Neoptera</taxon>
        <taxon>Endopterygota</taxon>
        <taxon>Lepidoptera</taxon>
        <taxon>Glossata</taxon>
        <taxon>Ditrysia</taxon>
        <taxon>Papilionoidea</taxon>
        <taxon>Nymphalidae</taxon>
        <taxon>Satyrinae</taxon>
        <taxon>Satyrini</taxon>
        <taxon>Parargina</taxon>
        <taxon>Pararge</taxon>
    </lineage>
</organism>
<feature type="signal peptide" evidence="2">
    <location>
        <begin position="1"/>
        <end position="16"/>
    </location>
</feature>
<evidence type="ECO:0000313" key="4">
    <source>
        <dbReference type="Proteomes" id="UP000838756"/>
    </source>
</evidence>
<proteinExistence type="predicted"/>
<keyword evidence="1" id="KW-0812">Transmembrane</keyword>
<gene>
    <name evidence="3" type="primary">jg11102</name>
    <name evidence="3" type="ORF">PAEG_LOCUS25179</name>
</gene>
<dbReference type="AlphaFoldDB" id="A0A8S4SD01"/>
<keyword evidence="1" id="KW-1133">Transmembrane helix</keyword>
<reference evidence="3" key="1">
    <citation type="submission" date="2022-03" db="EMBL/GenBank/DDBJ databases">
        <authorList>
            <person name="Lindestad O."/>
        </authorList>
    </citation>
    <scope>NUCLEOTIDE SEQUENCE</scope>
</reference>
<name>A0A8S4SD01_9NEOP</name>
<accession>A0A8S4SD01</accession>
<keyword evidence="1" id="KW-0472">Membrane</keyword>
<sequence>MLKIIIVASVISVVCGTQYAYFDNNLVEFDDPPAPTISLPYPYKEPKVIKVEPRPAVTYDVGVRTAIVSSPPTAMTKLDLIMAPVRLICSVATSVIGFIKRTIMYVITSIPALVFGCFSSLGVCNLSAICKFFNIDPSSYVNEIASLVNPERLKRATQFVETAINKYRELQKV</sequence>
<dbReference type="OrthoDB" id="6618165at2759"/>
<evidence type="ECO:0000256" key="2">
    <source>
        <dbReference type="SAM" id="SignalP"/>
    </source>
</evidence>
<keyword evidence="2" id="KW-0732">Signal</keyword>
<evidence type="ECO:0000256" key="1">
    <source>
        <dbReference type="SAM" id="Phobius"/>
    </source>
</evidence>
<feature type="transmembrane region" description="Helical" evidence="1">
    <location>
        <begin position="106"/>
        <end position="129"/>
    </location>
</feature>
<evidence type="ECO:0000313" key="3">
    <source>
        <dbReference type="EMBL" id="CAH2266097.1"/>
    </source>
</evidence>
<dbReference type="EMBL" id="CAKXAJ010026300">
    <property type="protein sequence ID" value="CAH2266097.1"/>
    <property type="molecule type" value="Genomic_DNA"/>
</dbReference>
<feature type="chain" id="PRO_5035849003" evidence="2">
    <location>
        <begin position="17"/>
        <end position="173"/>
    </location>
</feature>
<keyword evidence="4" id="KW-1185">Reference proteome</keyword>
<protein>
    <submittedName>
        <fullName evidence="3">Jg11102 protein</fullName>
    </submittedName>
</protein>